<dbReference type="InterPro" id="IPR043964">
    <property type="entry name" value="P-loop_TraG"/>
</dbReference>
<gene>
    <name evidence="4" type="ORF">CO003_00935</name>
</gene>
<dbReference type="EMBL" id="PFGW01000020">
    <property type="protein sequence ID" value="PIW74765.1"/>
    <property type="molecule type" value="Genomic_DNA"/>
</dbReference>
<reference evidence="5" key="1">
    <citation type="submission" date="2017-09" db="EMBL/GenBank/DDBJ databases">
        <title>Depth-based differentiation of microbial function through sediment-hosted aquifers and enrichment of novel symbionts in the deep terrestrial subsurface.</title>
        <authorList>
            <person name="Probst A.J."/>
            <person name="Ladd B."/>
            <person name="Jarett J.K."/>
            <person name="Geller-Mcgrath D.E."/>
            <person name="Sieber C.M.K."/>
            <person name="Emerson J.B."/>
            <person name="Anantharaman K."/>
            <person name="Thomas B.C."/>
            <person name="Malmstrom R."/>
            <person name="Stieglmeier M."/>
            <person name="Klingl A."/>
            <person name="Woyke T."/>
            <person name="Ryan C.M."/>
            <person name="Banfield J.F."/>
        </authorList>
    </citation>
    <scope>NUCLEOTIDE SEQUENCE [LARGE SCALE GENOMIC DNA]</scope>
</reference>
<organism evidence="4 5">
    <name type="scientific">Candidatus Portnoybacteria bacterium CG_4_8_14_3_um_filter_44_15</name>
    <dbReference type="NCBI Taxonomy" id="1974803"/>
    <lineage>
        <taxon>Bacteria</taxon>
        <taxon>Candidatus Portnoyibacteriota</taxon>
    </lineage>
</organism>
<evidence type="ECO:0000313" key="5">
    <source>
        <dbReference type="Proteomes" id="UP000231673"/>
    </source>
</evidence>
<dbReference type="Gene3D" id="3.40.50.300">
    <property type="entry name" value="P-loop containing nucleotide triphosphate hydrolases"/>
    <property type="match status" value="1"/>
</dbReference>
<evidence type="ECO:0000259" key="2">
    <source>
        <dbReference type="Pfam" id="PF03135"/>
    </source>
</evidence>
<dbReference type="Proteomes" id="UP000231673">
    <property type="component" value="Unassembled WGS sequence"/>
</dbReference>
<evidence type="ECO:0000256" key="1">
    <source>
        <dbReference type="ARBA" id="ARBA00006512"/>
    </source>
</evidence>
<dbReference type="PANTHER" id="PTHR30121:SF6">
    <property type="entry name" value="SLR6007 PROTEIN"/>
    <property type="match status" value="1"/>
</dbReference>
<dbReference type="GO" id="GO:0005524">
    <property type="term" value="F:ATP binding"/>
    <property type="evidence" value="ECO:0007669"/>
    <property type="project" value="InterPro"/>
</dbReference>
<comment type="caution">
    <text evidence="4">The sequence shown here is derived from an EMBL/GenBank/DDBJ whole genome shotgun (WGS) entry which is preliminary data.</text>
</comment>
<dbReference type="NCBIfam" id="NF045971">
    <property type="entry name" value="conju_CD1110"/>
    <property type="match status" value="1"/>
</dbReference>
<dbReference type="Gene3D" id="1.10.8.730">
    <property type="match status" value="1"/>
</dbReference>
<accession>A0A2M7IE34</accession>
<dbReference type="PANTHER" id="PTHR30121">
    <property type="entry name" value="UNCHARACTERIZED PROTEIN YJGR-RELATED"/>
    <property type="match status" value="1"/>
</dbReference>
<sequence>MSLFRKSPTEKKNLTGNNLIDLISPAGLKIDTNHIQVGNKYGRTIFVSNYPQILSTGWISPVITLDQETNVSVFIHPTNTGAILKKLTKKSAQIQSQISIEAEKGKVRDPQLEAALENIEKLRDKLQQGAEKLFRFGLYITFFADSPKDLDKIENNIRVLLEQRMVYTKPTTFQQEQGFISTLPLGIDKLILHSGLNTGPASSAFPFVSSDLTDNKGVLYGINRHNNSLILFDRFGLENANMVVFAKSGAGKSYTVKLEALRSLIQGTDIIIIDPEREYKYLTEAVDGSFIDISLSSNAYINPFDLPKPGLDENPADILRNNILNLVGLVRIMLGGLTPEEDAIIDKAIAETYAARDITPESDFSNIAPPLMQDLHSILRGMEGAKSLVTRLEKFVSGTYANFFNQPTNIELNKKLVTFCIRDIEEELKPLAMYVVLHYIWNIIRSETKKRLMVVDEAWVMMQNEEAANFLFSIAKRCRKYYMGLTTITQDIADFMESKYGKPIVFNSSLQILMKQSPAAIDIIQQTFNLTEQEKYRLLESNVGEGIFFAGTKHAAIQVVASYGEDQIITSDPAQLLEIEKAKKELEQQEK</sequence>
<proteinExistence type="inferred from homology"/>
<name>A0A2M7IE34_9BACT</name>
<evidence type="ECO:0000259" key="3">
    <source>
        <dbReference type="Pfam" id="PF19044"/>
    </source>
</evidence>
<dbReference type="SUPFAM" id="SSF52540">
    <property type="entry name" value="P-loop containing nucleoside triphosphate hydrolases"/>
    <property type="match status" value="1"/>
</dbReference>
<dbReference type="InterPro" id="IPR027417">
    <property type="entry name" value="P-loop_NTPase"/>
</dbReference>
<dbReference type="Pfam" id="PF19044">
    <property type="entry name" value="P-loop_TraG"/>
    <property type="match status" value="1"/>
</dbReference>
<comment type="similarity">
    <text evidence="1">Belongs to the TrbE/VirB4 family.</text>
</comment>
<feature type="domain" description="TraG P-loop" evidence="3">
    <location>
        <begin position="237"/>
        <end position="542"/>
    </location>
</feature>
<dbReference type="InterPro" id="IPR051162">
    <property type="entry name" value="T4SS_component"/>
</dbReference>
<protein>
    <submittedName>
        <fullName evidence="4">Conjugal transfer protein TraC</fullName>
    </submittedName>
</protein>
<evidence type="ECO:0000313" key="4">
    <source>
        <dbReference type="EMBL" id="PIW74765.1"/>
    </source>
</evidence>
<dbReference type="AlphaFoldDB" id="A0A2M7IE34"/>
<dbReference type="Pfam" id="PF03135">
    <property type="entry name" value="CagE_TrbE_VirB"/>
    <property type="match status" value="1"/>
</dbReference>
<dbReference type="InterPro" id="IPR018145">
    <property type="entry name" value="CagE_TrbE_VirB_cntrl_dom"/>
</dbReference>
<feature type="domain" description="CagE TrbE VirB component of type IV transporter system central" evidence="2">
    <location>
        <begin position="36"/>
        <end position="184"/>
    </location>
</feature>